<keyword evidence="1" id="KW-0880">Kelch repeat</keyword>
<sequence>MKSEFSFHDVSVERSPTSRSAHTLASHGSVAILFGGEAPAASSRCTAERLKDLWTLREYCGQWLWEEKECTSVFDEDVPTPRSNHACAITGNHLLIFGGWHQSGLFPLSALEILDLSTFCWTHGSTTGCSPPPVGNPTMVIWSSSAYVFGGWDKIKRHGDVYRLCLKSWHWELLQCGSADQEERPPGTTDHSAVLWEP</sequence>
<evidence type="ECO:0000256" key="1">
    <source>
        <dbReference type="ARBA" id="ARBA00022441"/>
    </source>
</evidence>
<dbReference type="PANTHER" id="PTHR46093">
    <property type="entry name" value="ACYL-COA-BINDING DOMAIN-CONTAINING PROTEIN 5"/>
    <property type="match status" value="1"/>
</dbReference>
<dbReference type="Gene3D" id="2.120.10.80">
    <property type="entry name" value="Kelch-type beta propeller"/>
    <property type="match status" value="1"/>
</dbReference>
<evidence type="ECO:0000256" key="2">
    <source>
        <dbReference type="ARBA" id="ARBA00022737"/>
    </source>
</evidence>
<feature type="non-terminal residue" evidence="3">
    <location>
        <position position="198"/>
    </location>
</feature>
<keyword evidence="2" id="KW-0677">Repeat</keyword>
<proteinExistence type="predicted"/>
<gene>
    <name evidence="3" type="ORF">TSPGSL018_1786</name>
</gene>
<protein>
    <submittedName>
        <fullName evidence="3">Cobyrinic acid-diamide synthase</fullName>
    </submittedName>
</protein>
<dbReference type="InterPro" id="IPR015915">
    <property type="entry name" value="Kelch-typ_b-propeller"/>
</dbReference>
<dbReference type="Pfam" id="PF24681">
    <property type="entry name" value="Kelch_KLHDC2_KLHL20_DRC7"/>
    <property type="match status" value="1"/>
</dbReference>
<reference evidence="3" key="1">
    <citation type="submission" date="2014-05" db="EMBL/GenBank/DDBJ databases">
        <title>The transcriptome of the halophilic microalga Tetraselmis sp. GSL018 isolated from the Great Salt Lake, Utah.</title>
        <authorList>
            <person name="Jinkerson R.E."/>
            <person name="D'Adamo S."/>
            <person name="Posewitz M.C."/>
        </authorList>
    </citation>
    <scope>NUCLEOTIDE SEQUENCE</scope>
    <source>
        <strain evidence="3">GSL018</strain>
    </source>
</reference>
<name>A0A061SFY8_9CHLO</name>
<dbReference type="SUPFAM" id="SSF117281">
    <property type="entry name" value="Kelch motif"/>
    <property type="match status" value="1"/>
</dbReference>
<dbReference type="PANTHER" id="PTHR46093:SF3">
    <property type="entry name" value="ACYL-COA-BINDING DOMAIN-CONTAINING PROTEIN 4"/>
    <property type="match status" value="1"/>
</dbReference>
<organism evidence="3">
    <name type="scientific">Tetraselmis sp. GSL018</name>
    <dbReference type="NCBI Taxonomy" id="582737"/>
    <lineage>
        <taxon>Eukaryota</taxon>
        <taxon>Viridiplantae</taxon>
        <taxon>Chlorophyta</taxon>
        <taxon>core chlorophytes</taxon>
        <taxon>Chlorodendrophyceae</taxon>
        <taxon>Chlorodendrales</taxon>
        <taxon>Chlorodendraceae</taxon>
        <taxon>Tetraselmis</taxon>
    </lineage>
</organism>
<dbReference type="EMBL" id="GBEZ01000818">
    <property type="protein sequence ID" value="JAC84097.1"/>
    <property type="molecule type" value="Transcribed_RNA"/>
</dbReference>
<accession>A0A061SFY8</accession>
<dbReference type="AlphaFoldDB" id="A0A061SFY8"/>
<evidence type="ECO:0000313" key="3">
    <source>
        <dbReference type="EMBL" id="JAC84097.1"/>
    </source>
</evidence>